<organism evidence="3 4">
    <name type="scientific">Ensete ventricosum</name>
    <name type="common">Abyssinian banana</name>
    <name type="synonym">Musa ensete</name>
    <dbReference type="NCBI Taxonomy" id="4639"/>
    <lineage>
        <taxon>Eukaryota</taxon>
        <taxon>Viridiplantae</taxon>
        <taxon>Streptophyta</taxon>
        <taxon>Embryophyta</taxon>
        <taxon>Tracheophyta</taxon>
        <taxon>Spermatophyta</taxon>
        <taxon>Magnoliopsida</taxon>
        <taxon>Liliopsida</taxon>
        <taxon>Zingiberales</taxon>
        <taxon>Musaceae</taxon>
        <taxon>Ensete</taxon>
    </lineage>
</organism>
<feature type="region of interest" description="Disordered" evidence="1">
    <location>
        <begin position="66"/>
        <end position="150"/>
    </location>
</feature>
<evidence type="ECO:0000256" key="2">
    <source>
        <dbReference type="SAM" id="SignalP"/>
    </source>
</evidence>
<proteinExistence type="predicted"/>
<accession>A0AAV8QE50</accession>
<dbReference type="EMBL" id="JAQQAF010000001">
    <property type="protein sequence ID" value="KAJ8511130.1"/>
    <property type="molecule type" value="Genomic_DNA"/>
</dbReference>
<feature type="chain" id="PRO_5043854906" evidence="2">
    <location>
        <begin position="21"/>
        <end position="150"/>
    </location>
</feature>
<sequence>MSPLLLLVLLLAYPMNALDALDLTGGAKSSNTAFTHSRKVGACNSITHFRLKRSVLSLVQDMRKVRLDDSSSSPETQSRYFSNRAAASGELNGSDAQAKDAKGKTEIASGAAQIPSLVMSSLPAPQRGPMERPRFDVDYLGPRTHPPSHN</sequence>
<keyword evidence="2" id="KW-0732">Signal</keyword>
<gene>
    <name evidence="3" type="ORF">OPV22_001564</name>
</gene>
<keyword evidence="4" id="KW-1185">Reference proteome</keyword>
<protein>
    <submittedName>
        <fullName evidence="3">Uncharacterized protein</fullName>
    </submittedName>
</protein>
<reference evidence="3 4" key="1">
    <citation type="submission" date="2022-12" db="EMBL/GenBank/DDBJ databases">
        <title>Chromosome-scale assembly of the Ensete ventricosum genome.</title>
        <authorList>
            <person name="Dussert Y."/>
            <person name="Stocks J."/>
            <person name="Wendawek A."/>
            <person name="Woldeyes F."/>
            <person name="Nichols R.A."/>
            <person name="Borrell J.S."/>
        </authorList>
    </citation>
    <scope>NUCLEOTIDE SEQUENCE [LARGE SCALE GENOMIC DNA]</scope>
    <source>
        <strain evidence="4">cv. Maze</strain>
        <tissue evidence="3">Seeds</tissue>
    </source>
</reference>
<evidence type="ECO:0000313" key="3">
    <source>
        <dbReference type="EMBL" id="KAJ8511130.1"/>
    </source>
</evidence>
<feature type="compositionally biased region" description="Polar residues" evidence="1">
    <location>
        <begin position="70"/>
        <end position="81"/>
    </location>
</feature>
<evidence type="ECO:0000313" key="4">
    <source>
        <dbReference type="Proteomes" id="UP001222027"/>
    </source>
</evidence>
<name>A0AAV8QE50_ENSVE</name>
<comment type="caution">
    <text evidence="3">The sequence shown here is derived from an EMBL/GenBank/DDBJ whole genome shotgun (WGS) entry which is preliminary data.</text>
</comment>
<dbReference type="AlphaFoldDB" id="A0AAV8QE50"/>
<feature type="signal peptide" evidence="2">
    <location>
        <begin position="1"/>
        <end position="20"/>
    </location>
</feature>
<evidence type="ECO:0000256" key="1">
    <source>
        <dbReference type="SAM" id="MobiDB-lite"/>
    </source>
</evidence>
<dbReference type="Proteomes" id="UP001222027">
    <property type="component" value="Unassembled WGS sequence"/>
</dbReference>